<name>A0A841Q001_9BACL</name>
<dbReference type="SUPFAM" id="SSF52833">
    <property type="entry name" value="Thioredoxin-like"/>
    <property type="match status" value="1"/>
</dbReference>
<dbReference type="Gene3D" id="3.40.30.10">
    <property type="entry name" value="Glutaredoxin"/>
    <property type="match status" value="1"/>
</dbReference>
<proteinExistence type="predicted"/>
<dbReference type="Pfam" id="PF14595">
    <property type="entry name" value="Thioredoxin_9"/>
    <property type="match status" value="1"/>
</dbReference>
<dbReference type="Proteomes" id="UP000568839">
    <property type="component" value="Unassembled WGS sequence"/>
</dbReference>
<evidence type="ECO:0000313" key="1">
    <source>
        <dbReference type="EMBL" id="MBB6450763.1"/>
    </source>
</evidence>
<dbReference type="AlphaFoldDB" id="A0A841Q001"/>
<keyword evidence="2" id="KW-1185">Reference proteome</keyword>
<protein>
    <recommendedName>
        <fullName evidence="3">Thioredoxin</fullName>
    </recommendedName>
</protein>
<organism evidence="1 2">
    <name type="scientific">Geomicrobium halophilum</name>
    <dbReference type="NCBI Taxonomy" id="549000"/>
    <lineage>
        <taxon>Bacteria</taxon>
        <taxon>Bacillati</taxon>
        <taxon>Bacillota</taxon>
        <taxon>Bacilli</taxon>
        <taxon>Bacillales</taxon>
        <taxon>Geomicrobium</taxon>
    </lineage>
</organism>
<reference evidence="1 2" key="1">
    <citation type="submission" date="2020-08" db="EMBL/GenBank/DDBJ databases">
        <title>Genomic Encyclopedia of Type Strains, Phase IV (KMG-IV): sequencing the most valuable type-strain genomes for metagenomic binning, comparative biology and taxonomic classification.</title>
        <authorList>
            <person name="Goeker M."/>
        </authorList>
    </citation>
    <scope>NUCLEOTIDE SEQUENCE [LARGE SCALE GENOMIC DNA]</scope>
    <source>
        <strain evidence="1 2">DSM 21769</strain>
    </source>
</reference>
<accession>A0A841Q001</accession>
<dbReference type="EMBL" id="JACHHJ010000004">
    <property type="protein sequence ID" value="MBB6450763.1"/>
    <property type="molecule type" value="Genomic_DNA"/>
</dbReference>
<gene>
    <name evidence="1" type="ORF">HNR44_002753</name>
</gene>
<comment type="caution">
    <text evidence="1">The sequence shown here is derived from an EMBL/GenBank/DDBJ whole genome shotgun (WGS) entry which is preliminary data.</text>
</comment>
<evidence type="ECO:0000313" key="2">
    <source>
        <dbReference type="Proteomes" id="UP000568839"/>
    </source>
</evidence>
<dbReference type="InterPro" id="IPR036249">
    <property type="entry name" value="Thioredoxin-like_sf"/>
</dbReference>
<sequence>MELNEWYSKGMSAKRYIENMTEHKENLQHIYENFSISADNRLEKKPLRVIVLTEDWCGDAMLNVPILLRIAEQTDIQTSFLLRDSNLELMDQYLTNGKSRSIPVFIFIDENGNEVANWGPRAPELQARVDKLFADLPSKDAPNYEEKWKETLVTITKTYREDDNVWNDVYESIIIALEQANTE</sequence>
<evidence type="ECO:0008006" key="3">
    <source>
        <dbReference type="Google" id="ProtNLM"/>
    </source>
</evidence>
<dbReference type="RefSeq" id="WP_184404825.1">
    <property type="nucleotide sequence ID" value="NZ_JACHHJ010000004.1"/>
</dbReference>